<dbReference type="EC" id="2.3.1.225" evidence="10"/>
<dbReference type="Proteomes" id="UP000799324">
    <property type="component" value="Unassembled WGS sequence"/>
</dbReference>
<evidence type="ECO:0000256" key="6">
    <source>
        <dbReference type="ARBA" id="ARBA00023139"/>
    </source>
</evidence>
<dbReference type="EMBL" id="MU004697">
    <property type="protein sequence ID" value="KAF2647079.1"/>
    <property type="molecule type" value="Genomic_DNA"/>
</dbReference>
<evidence type="ECO:0000256" key="3">
    <source>
        <dbReference type="ARBA" id="ARBA00022692"/>
    </source>
</evidence>
<dbReference type="OrthoDB" id="3777395at2759"/>
<evidence type="ECO:0000256" key="9">
    <source>
        <dbReference type="ARBA" id="ARBA00048048"/>
    </source>
</evidence>
<dbReference type="InterPro" id="IPR039859">
    <property type="entry name" value="PFA4/ZDH16/20/ERF2-like"/>
</dbReference>
<dbReference type="GO" id="GO:0005783">
    <property type="term" value="C:endoplasmic reticulum"/>
    <property type="evidence" value="ECO:0007669"/>
    <property type="project" value="TreeGrafter"/>
</dbReference>
<feature type="transmembrane region" description="Helical" evidence="10">
    <location>
        <begin position="95"/>
        <end position="118"/>
    </location>
</feature>
<dbReference type="AlphaFoldDB" id="A0A6A6SH38"/>
<proteinExistence type="inferred from homology"/>
<comment type="similarity">
    <text evidence="10">Belongs to the DHHC palmitoyltransferase family.</text>
</comment>
<organism evidence="12 13">
    <name type="scientific">Lophiostoma macrostomum CBS 122681</name>
    <dbReference type="NCBI Taxonomy" id="1314788"/>
    <lineage>
        <taxon>Eukaryota</taxon>
        <taxon>Fungi</taxon>
        <taxon>Dikarya</taxon>
        <taxon>Ascomycota</taxon>
        <taxon>Pezizomycotina</taxon>
        <taxon>Dothideomycetes</taxon>
        <taxon>Pleosporomycetidae</taxon>
        <taxon>Pleosporales</taxon>
        <taxon>Lophiostomataceae</taxon>
        <taxon>Lophiostoma</taxon>
    </lineage>
</organism>
<evidence type="ECO:0000256" key="1">
    <source>
        <dbReference type="ARBA" id="ARBA00004141"/>
    </source>
</evidence>
<evidence type="ECO:0000313" key="12">
    <source>
        <dbReference type="EMBL" id="KAF2647079.1"/>
    </source>
</evidence>
<keyword evidence="6" id="KW-0564">Palmitate</keyword>
<evidence type="ECO:0000256" key="2">
    <source>
        <dbReference type="ARBA" id="ARBA00022679"/>
    </source>
</evidence>
<comment type="subcellular location">
    <subcellularLocation>
        <location evidence="1">Membrane</location>
        <topology evidence="1">Multi-pass membrane protein</topology>
    </subcellularLocation>
</comment>
<accession>A0A6A6SH38</accession>
<name>A0A6A6SH38_9PLEO</name>
<evidence type="ECO:0000313" key="13">
    <source>
        <dbReference type="Proteomes" id="UP000799324"/>
    </source>
</evidence>
<feature type="domain" description="Palmitoyltransferase DHHC" evidence="11">
    <location>
        <begin position="47"/>
        <end position="154"/>
    </location>
</feature>
<sequence>MILVLEYVLLLGWLLPLSWCYWSWYHVAPRFALLDAPARSFMQVTENGHRRFCDICEVFKDNRTVHSSEFGKCIPMYDHFCGFMQGGVWAHNFKAYLLFVLLIPVHGLFCVVVSAWTLSQPQYRLILGCQIVALVLIGLVFFVSAIFAYFLWKQFLGRNVLYTEECAPIRYYKFESSDMIIRRDVSKPTENPWNLGLRGNFAQYFGPWYKTLLFWVPSPVVDGNHPVRADLTSLVPARPIALDEARWNRRRHAATTGFEGHEDLENSTVVRRQAAHTF</sequence>
<evidence type="ECO:0000256" key="5">
    <source>
        <dbReference type="ARBA" id="ARBA00023136"/>
    </source>
</evidence>
<dbReference type="GO" id="GO:0005794">
    <property type="term" value="C:Golgi apparatus"/>
    <property type="evidence" value="ECO:0007669"/>
    <property type="project" value="TreeGrafter"/>
</dbReference>
<reference evidence="12" key="1">
    <citation type="journal article" date="2020" name="Stud. Mycol.">
        <title>101 Dothideomycetes genomes: a test case for predicting lifestyles and emergence of pathogens.</title>
        <authorList>
            <person name="Haridas S."/>
            <person name="Albert R."/>
            <person name="Binder M."/>
            <person name="Bloem J."/>
            <person name="Labutti K."/>
            <person name="Salamov A."/>
            <person name="Andreopoulos B."/>
            <person name="Baker S."/>
            <person name="Barry K."/>
            <person name="Bills G."/>
            <person name="Bluhm B."/>
            <person name="Cannon C."/>
            <person name="Castanera R."/>
            <person name="Culley D."/>
            <person name="Daum C."/>
            <person name="Ezra D."/>
            <person name="Gonzalez J."/>
            <person name="Henrissat B."/>
            <person name="Kuo A."/>
            <person name="Liang C."/>
            <person name="Lipzen A."/>
            <person name="Lutzoni F."/>
            <person name="Magnuson J."/>
            <person name="Mondo S."/>
            <person name="Nolan M."/>
            <person name="Ohm R."/>
            <person name="Pangilinan J."/>
            <person name="Park H.-J."/>
            <person name="Ramirez L."/>
            <person name="Alfaro M."/>
            <person name="Sun H."/>
            <person name="Tritt A."/>
            <person name="Yoshinaga Y."/>
            <person name="Zwiers L.-H."/>
            <person name="Turgeon B."/>
            <person name="Goodwin S."/>
            <person name="Spatafora J."/>
            <person name="Crous P."/>
            <person name="Grigoriev I."/>
        </authorList>
    </citation>
    <scope>NUCLEOTIDE SEQUENCE</scope>
    <source>
        <strain evidence="12">CBS 122681</strain>
    </source>
</reference>
<dbReference type="Pfam" id="PF01529">
    <property type="entry name" value="DHHC"/>
    <property type="match status" value="1"/>
</dbReference>
<evidence type="ECO:0000256" key="10">
    <source>
        <dbReference type="RuleBase" id="RU079119"/>
    </source>
</evidence>
<dbReference type="GO" id="GO:0019706">
    <property type="term" value="F:protein-cysteine S-palmitoyltransferase activity"/>
    <property type="evidence" value="ECO:0007669"/>
    <property type="project" value="UniProtKB-EC"/>
</dbReference>
<protein>
    <recommendedName>
        <fullName evidence="10">Palmitoyltransferase</fullName>
        <ecNumber evidence="10">2.3.1.225</ecNumber>
    </recommendedName>
</protein>
<evidence type="ECO:0000256" key="4">
    <source>
        <dbReference type="ARBA" id="ARBA00022989"/>
    </source>
</evidence>
<keyword evidence="2 10" id="KW-0808">Transferase</keyword>
<dbReference type="InterPro" id="IPR001594">
    <property type="entry name" value="Palmitoyltrfase_DHHC"/>
</dbReference>
<evidence type="ECO:0000256" key="8">
    <source>
        <dbReference type="ARBA" id="ARBA00023315"/>
    </source>
</evidence>
<keyword evidence="4 10" id="KW-1133">Transmembrane helix</keyword>
<comment type="domain">
    <text evidence="10">The DHHC domain is required for palmitoyltransferase activity.</text>
</comment>
<keyword evidence="3 10" id="KW-0812">Transmembrane</keyword>
<dbReference type="GO" id="GO:0006612">
    <property type="term" value="P:protein targeting to membrane"/>
    <property type="evidence" value="ECO:0007669"/>
    <property type="project" value="TreeGrafter"/>
</dbReference>
<evidence type="ECO:0000259" key="11">
    <source>
        <dbReference type="Pfam" id="PF01529"/>
    </source>
</evidence>
<gene>
    <name evidence="12" type="ORF">K491DRAFT_723727</name>
</gene>
<dbReference type="PROSITE" id="PS50216">
    <property type="entry name" value="DHHC"/>
    <property type="match status" value="1"/>
</dbReference>
<keyword evidence="8 10" id="KW-0012">Acyltransferase</keyword>
<feature type="transmembrane region" description="Helical" evidence="10">
    <location>
        <begin position="125"/>
        <end position="152"/>
    </location>
</feature>
<feature type="transmembrane region" description="Helical" evidence="10">
    <location>
        <begin position="7"/>
        <end position="25"/>
    </location>
</feature>
<keyword evidence="7" id="KW-0449">Lipoprotein</keyword>
<comment type="catalytic activity">
    <reaction evidence="9 10">
        <text>L-cysteinyl-[protein] + hexadecanoyl-CoA = S-hexadecanoyl-L-cysteinyl-[protein] + CoA</text>
        <dbReference type="Rhea" id="RHEA:36683"/>
        <dbReference type="Rhea" id="RHEA-COMP:10131"/>
        <dbReference type="Rhea" id="RHEA-COMP:11032"/>
        <dbReference type="ChEBI" id="CHEBI:29950"/>
        <dbReference type="ChEBI" id="CHEBI:57287"/>
        <dbReference type="ChEBI" id="CHEBI:57379"/>
        <dbReference type="ChEBI" id="CHEBI:74151"/>
        <dbReference type="EC" id="2.3.1.225"/>
    </reaction>
</comment>
<dbReference type="GO" id="GO:0016020">
    <property type="term" value="C:membrane"/>
    <property type="evidence" value="ECO:0007669"/>
    <property type="project" value="UniProtKB-SubCell"/>
</dbReference>
<keyword evidence="13" id="KW-1185">Reference proteome</keyword>
<dbReference type="PANTHER" id="PTHR22883">
    <property type="entry name" value="ZINC FINGER DHHC DOMAIN CONTAINING PROTEIN"/>
    <property type="match status" value="1"/>
</dbReference>
<evidence type="ECO:0000256" key="7">
    <source>
        <dbReference type="ARBA" id="ARBA00023288"/>
    </source>
</evidence>
<keyword evidence="5 10" id="KW-0472">Membrane</keyword>